<accession>A0A975G051</accession>
<dbReference type="Proteomes" id="UP000676409">
    <property type="component" value="Chromosome"/>
</dbReference>
<dbReference type="InterPro" id="IPR029058">
    <property type="entry name" value="AB_hydrolase_fold"/>
</dbReference>
<dbReference type="Pfam" id="PF12697">
    <property type="entry name" value="Abhydrolase_6"/>
    <property type="match status" value="1"/>
</dbReference>
<evidence type="ECO:0000256" key="1">
    <source>
        <dbReference type="SAM" id="SignalP"/>
    </source>
</evidence>
<gene>
    <name evidence="3" type="ORF">KCG34_01850</name>
</gene>
<organism evidence="3 4">
    <name type="scientific">Phenylobacterium montanum</name>
    <dbReference type="NCBI Taxonomy" id="2823693"/>
    <lineage>
        <taxon>Bacteria</taxon>
        <taxon>Pseudomonadati</taxon>
        <taxon>Pseudomonadota</taxon>
        <taxon>Alphaproteobacteria</taxon>
        <taxon>Caulobacterales</taxon>
        <taxon>Caulobacteraceae</taxon>
        <taxon>Phenylobacterium</taxon>
    </lineage>
</organism>
<dbReference type="InterPro" id="IPR000073">
    <property type="entry name" value="AB_hydrolase_1"/>
</dbReference>
<dbReference type="EMBL" id="CP073078">
    <property type="protein sequence ID" value="QUD88655.1"/>
    <property type="molecule type" value="Genomic_DNA"/>
</dbReference>
<keyword evidence="4" id="KW-1185">Reference proteome</keyword>
<evidence type="ECO:0000313" key="3">
    <source>
        <dbReference type="EMBL" id="QUD88655.1"/>
    </source>
</evidence>
<dbReference type="InterPro" id="IPR052897">
    <property type="entry name" value="Sec-Metab_Biosynth_Hydrolase"/>
</dbReference>
<sequence>MPILKTAAVAALASLSLGLAARAAPDPGKPTIVLVHGAFADASSWNGVVAKLAKDGYPVVALANPLRSVKGDAAYVGAALAAIAGPVVLVGHSYGGAVISAAAVGQPNVKALVYVAAFEPAPGETSLGLSGKFPGSTLGEALAPPVTLPGGGVDLYIQQEKFGPQFAADVPADQTAVMAATQRPIAQGALVEPQVGAAWRTIPSWSIYGDADRNIPAAAMAFMSDRAKAKRAVVIKGASHVVMVSHPGEVATLIEEAAR</sequence>
<protein>
    <submittedName>
        <fullName evidence="3">Alpha/beta hydrolase</fullName>
    </submittedName>
</protein>
<evidence type="ECO:0000259" key="2">
    <source>
        <dbReference type="Pfam" id="PF12697"/>
    </source>
</evidence>
<reference evidence="3" key="1">
    <citation type="submission" date="2021-04" db="EMBL/GenBank/DDBJ databases">
        <title>The complete genome sequence of Caulobacter sp. S6.</title>
        <authorList>
            <person name="Tang Y."/>
            <person name="Ouyang W."/>
            <person name="Liu Q."/>
            <person name="Huang B."/>
            <person name="Guo Z."/>
            <person name="Lei P."/>
        </authorList>
    </citation>
    <scope>NUCLEOTIDE SEQUENCE</scope>
    <source>
        <strain evidence="3">S6</strain>
    </source>
</reference>
<dbReference type="PANTHER" id="PTHR37017:SF11">
    <property type="entry name" value="ESTERASE_LIPASE_THIOESTERASE DOMAIN-CONTAINING PROTEIN"/>
    <property type="match status" value="1"/>
</dbReference>
<keyword evidence="3" id="KW-0378">Hydrolase</keyword>
<feature type="chain" id="PRO_5036787898" evidence="1">
    <location>
        <begin position="24"/>
        <end position="259"/>
    </location>
</feature>
<evidence type="ECO:0000313" key="4">
    <source>
        <dbReference type="Proteomes" id="UP000676409"/>
    </source>
</evidence>
<name>A0A975G051_9CAUL</name>
<dbReference type="GO" id="GO:0016787">
    <property type="term" value="F:hydrolase activity"/>
    <property type="evidence" value="ECO:0007669"/>
    <property type="project" value="UniProtKB-KW"/>
</dbReference>
<dbReference type="SUPFAM" id="SSF53474">
    <property type="entry name" value="alpha/beta-Hydrolases"/>
    <property type="match status" value="1"/>
</dbReference>
<proteinExistence type="predicted"/>
<feature type="domain" description="AB hydrolase-1" evidence="2">
    <location>
        <begin position="32"/>
        <end position="251"/>
    </location>
</feature>
<feature type="signal peptide" evidence="1">
    <location>
        <begin position="1"/>
        <end position="23"/>
    </location>
</feature>
<dbReference type="AlphaFoldDB" id="A0A975G051"/>
<keyword evidence="1" id="KW-0732">Signal</keyword>
<dbReference type="RefSeq" id="WP_211938705.1">
    <property type="nucleotide sequence ID" value="NZ_CP073078.1"/>
</dbReference>
<dbReference type="Gene3D" id="3.40.50.1820">
    <property type="entry name" value="alpha/beta hydrolase"/>
    <property type="match status" value="1"/>
</dbReference>
<dbReference type="KEGG" id="caul:KCG34_01850"/>
<dbReference type="PANTHER" id="PTHR37017">
    <property type="entry name" value="AB HYDROLASE-1 DOMAIN-CONTAINING PROTEIN-RELATED"/>
    <property type="match status" value="1"/>
</dbReference>